<protein>
    <submittedName>
        <fullName evidence="1">Uncharacterized protein</fullName>
    </submittedName>
</protein>
<gene>
    <name evidence="1" type="ORF">UFOVP328_241</name>
</gene>
<dbReference type="EMBL" id="LR796341">
    <property type="protein sequence ID" value="CAB4138048.1"/>
    <property type="molecule type" value="Genomic_DNA"/>
</dbReference>
<sequence>MADLYTIWANKEGDITDLDWVNGMKSFFDHLISEDKMMSYRITRCKMGFRSIADMPEWMILMEFRDMGQMDSAFRRVAPLEGELENKHKSFNQFVAGDIQHALFRDWPDQF</sequence>
<evidence type="ECO:0000313" key="1">
    <source>
        <dbReference type="EMBL" id="CAB4138048.1"/>
    </source>
</evidence>
<name>A0A6J5LUF0_9CAUD</name>
<proteinExistence type="predicted"/>
<reference evidence="1" key="1">
    <citation type="submission" date="2020-04" db="EMBL/GenBank/DDBJ databases">
        <authorList>
            <person name="Chiriac C."/>
            <person name="Salcher M."/>
            <person name="Ghai R."/>
            <person name="Kavagutti S V."/>
        </authorList>
    </citation>
    <scope>NUCLEOTIDE SEQUENCE</scope>
</reference>
<organism evidence="1">
    <name type="scientific">uncultured Caudovirales phage</name>
    <dbReference type="NCBI Taxonomy" id="2100421"/>
    <lineage>
        <taxon>Viruses</taxon>
        <taxon>Duplodnaviria</taxon>
        <taxon>Heunggongvirae</taxon>
        <taxon>Uroviricota</taxon>
        <taxon>Caudoviricetes</taxon>
        <taxon>Peduoviridae</taxon>
        <taxon>Maltschvirus</taxon>
        <taxon>Maltschvirus maltsch</taxon>
    </lineage>
</organism>
<accession>A0A6J5LUF0</accession>
<dbReference type="Pfam" id="PF20319">
    <property type="entry name" value="DUF6614"/>
    <property type="match status" value="1"/>
</dbReference>
<dbReference type="InterPro" id="IPR046722">
    <property type="entry name" value="DUF6614"/>
</dbReference>